<proteinExistence type="predicted"/>
<accession>A0AAD2FIC1</accession>
<feature type="compositionally biased region" description="Acidic residues" evidence="1">
    <location>
        <begin position="1"/>
        <end position="12"/>
    </location>
</feature>
<evidence type="ECO:0000313" key="2">
    <source>
        <dbReference type="EMBL" id="CAJ1941455.1"/>
    </source>
</evidence>
<sequence length="349" mass="39068">MIDPTTSDDDDGSVQMFPATRKKGSVVDGLARKKEKSGTTSSNRGKAGDAGSFHDILAQSMDEARRVQGNLSSSKLLSDTMKEIGTAASQTVASIKEWSGGATGNHHHDPHELWKYAASSRDDDEDDNTIGTYDTLQEENNMIRRLGSWNTINTMETTGTLDTANTQGETRFEDDDGNIIDPKLLEKAKKAREMRRPTREKLVKFDYPPVKSMRQFPRHDPENLPNLFFTEQELDQIECDRYSTMSTDDIEIVAVTSKDLGGNGNGSKLRSKENRRKMEDNRDPETGLKSTRGRASTPIKRRIEDSEGNPDDNEGNSDENNESRQRATAKNERMVKGVQIFLRERSMGV</sequence>
<dbReference type="Proteomes" id="UP001295423">
    <property type="component" value="Unassembled WGS sequence"/>
</dbReference>
<organism evidence="2 3">
    <name type="scientific">Cylindrotheca closterium</name>
    <dbReference type="NCBI Taxonomy" id="2856"/>
    <lineage>
        <taxon>Eukaryota</taxon>
        <taxon>Sar</taxon>
        <taxon>Stramenopiles</taxon>
        <taxon>Ochrophyta</taxon>
        <taxon>Bacillariophyta</taxon>
        <taxon>Bacillariophyceae</taxon>
        <taxon>Bacillariophycidae</taxon>
        <taxon>Bacillariales</taxon>
        <taxon>Bacillariaceae</taxon>
        <taxon>Cylindrotheca</taxon>
    </lineage>
</organism>
<feature type="region of interest" description="Disordered" evidence="1">
    <location>
        <begin position="258"/>
        <end position="337"/>
    </location>
</feature>
<reference evidence="2" key="1">
    <citation type="submission" date="2023-08" db="EMBL/GenBank/DDBJ databases">
        <authorList>
            <person name="Audoor S."/>
            <person name="Bilcke G."/>
        </authorList>
    </citation>
    <scope>NUCLEOTIDE SEQUENCE</scope>
</reference>
<name>A0AAD2FIC1_9STRA</name>
<dbReference type="AlphaFoldDB" id="A0AAD2FIC1"/>
<feature type="compositionally biased region" description="Acidic residues" evidence="1">
    <location>
        <begin position="306"/>
        <end position="320"/>
    </location>
</feature>
<feature type="compositionally biased region" description="Basic and acidic residues" evidence="1">
    <location>
        <begin position="321"/>
        <end position="335"/>
    </location>
</feature>
<comment type="caution">
    <text evidence="2">The sequence shown here is derived from an EMBL/GenBank/DDBJ whole genome shotgun (WGS) entry which is preliminary data.</text>
</comment>
<feature type="compositionally biased region" description="Basic and acidic residues" evidence="1">
    <location>
        <begin position="270"/>
        <end position="286"/>
    </location>
</feature>
<feature type="region of interest" description="Disordered" evidence="1">
    <location>
        <begin position="1"/>
        <end position="66"/>
    </location>
</feature>
<dbReference type="EMBL" id="CAKOGP040001013">
    <property type="protein sequence ID" value="CAJ1941455.1"/>
    <property type="molecule type" value="Genomic_DNA"/>
</dbReference>
<keyword evidence="3" id="KW-1185">Reference proteome</keyword>
<gene>
    <name evidence="2" type="ORF">CYCCA115_LOCUS7526</name>
</gene>
<protein>
    <submittedName>
        <fullName evidence="2">Uncharacterized protein</fullName>
    </submittedName>
</protein>
<evidence type="ECO:0000256" key="1">
    <source>
        <dbReference type="SAM" id="MobiDB-lite"/>
    </source>
</evidence>
<evidence type="ECO:0000313" key="3">
    <source>
        <dbReference type="Proteomes" id="UP001295423"/>
    </source>
</evidence>